<feature type="compositionally biased region" description="Basic residues" evidence="1">
    <location>
        <begin position="1"/>
        <end position="15"/>
    </location>
</feature>
<dbReference type="EMBL" id="LEKV01001020">
    <property type="protein sequence ID" value="KVI10378.1"/>
    <property type="molecule type" value="Genomic_DNA"/>
</dbReference>
<evidence type="ECO:0000313" key="2">
    <source>
        <dbReference type="EMBL" id="KVI10378.1"/>
    </source>
</evidence>
<evidence type="ECO:0000256" key="1">
    <source>
        <dbReference type="SAM" id="MobiDB-lite"/>
    </source>
</evidence>
<gene>
    <name evidence="2" type="ORF">Ccrd_011156</name>
</gene>
<keyword evidence="3" id="KW-1185">Reference proteome</keyword>
<feature type="region of interest" description="Disordered" evidence="1">
    <location>
        <begin position="107"/>
        <end position="239"/>
    </location>
</feature>
<dbReference type="Gramene" id="KVI10378">
    <property type="protein sequence ID" value="KVI10378"/>
    <property type="gene ID" value="Ccrd_011156"/>
</dbReference>
<feature type="compositionally biased region" description="Low complexity" evidence="1">
    <location>
        <begin position="155"/>
        <end position="192"/>
    </location>
</feature>
<evidence type="ECO:0000313" key="3">
    <source>
        <dbReference type="Proteomes" id="UP000243975"/>
    </source>
</evidence>
<name>A0A124SHR3_CYNCS</name>
<feature type="region of interest" description="Disordered" evidence="1">
    <location>
        <begin position="1"/>
        <end position="58"/>
    </location>
</feature>
<organism evidence="2 3">
    <name type="scientific">Cynara cardunculus var. scolymus</name>
    <name type="common">Globe artichoke</name>
    <name type="synonym">Cynara scolymus</name>
    <dbReference type="NCBI Taxonomy" id="59895"/>
    <lineage>
        <taxon>Eukaryota</taxon>
        <taxon>Viridiplantae</taxon>
        <taxon>Streptophyta</taxon>
        <taxon>Embryophyta</taxon>
        <taxon>Tracheophyta</taxon>
        <taxon>Spermatophyta</taxon>
        <taxon>Magnoliopsida</taxon>
        <taxon>eudicotyledons</taxon>
        <taxon>Gunneridae</taxon>
        <taxon>Pentapetalae</taxon>
        <taxon>asterids</taxon>
        <taxon>campanulids</taxon>
        <taxon>Asterales</taxon>
        <taxon>Asteraceae</taxon>
        <taxon>Carduoideae</taxon>
        <taxon>Cardueae</taxon>
        <taxon>Carduinae</taxon>
        <taxon>Cynara</taxon>
    </lineage>
</organism>
<feature type="compositionally biased region" description="Low complexity" evidence="1">
    <location>
        <begin position="107"/>
        <end position="124"/>
    </location>
</feature>
<sequence>MTDDKRKKKRGRSKFLRSCFRSEDGPSSFDKSDGRNDKVGPLGKPELIADSGRQGRDFIPDDNLVNGCDADNRDDCFAKRSSPRRRISRILKAVLFNAKLKKIRSSASKSSISSDTSSSSLSSEKVGKSLNDGNAYGRECPDMDDSCSRRSHLFSSSSSRTTSSAYSTSSRTTSSAYSTSSLSSNNSNSRSLFDQRTSSRMDTIDFGHPVSSNSSTLKKSNPINSNSSLHHHPEQIHRI</sequence>
<reference evidence="2 3" key="1">
    <citation type="journal article" date="2016" name="Sci. Rep.">
        <title>The genome sequence of the outbreeding globe artichoke constructed de novo incorporating a phase-aware low-pass sequencing strategy of F1 progeny.</title>
        <authorList>
            <person name="Scaglione D."/>
            <person name="Reyes-Chin-Wo S."/>
            <person name="Acquadro A."/>
            <person name="Froenicke L."/>
            <person name="Portis E."/>
            <person name="Beitel C."/>
            <person name="Tirone M."/>
            <person name="Mauro R."/>
            <person name="Lo Monaco A."/>
            <person name="Mauromicale G."/>
            <person name="Faccioli P."/>
            <person name="Cattivelli L."/>
            <person name="Rieseberg L."/>
            <person name="Michelmore R."/>
            <person name="Lanteri S."/>
        </authorList>
    </citation>
    <scope>NUCLEOTIDE SEQUENCE [LARGE SCALE GENOMIC DNA]</scope>
    <source>
        <strain evidence="2">2C</strain>
    </source>
</reference>
<feature type="compositionally biased region" description="Polar residues" evidence="1">
    <location>
        <begin position="210"/>
        <end position="228"/>
    </location>
</feature>
<dbReference type="AlphaFoldDB" id="A0A124SHR3"/>
<feature type="compositionally biased region" description="Basic and acidic residues" evidence="1">
    <location>
        <begin position="20"/>
        <end position="38"/>
    </location>
</feature>
<dbReference type="Proteomes" id="UP000243975">
    <property type="component" value="Unassembled WGS sequence"/>
</dbReference>
<comment type="caution">
    <text evidence="2">The sequence shown here is derived from an EMBL/GenBank/DDBJ whole genome shotgun (WGS) entry which is preliminary data.</text>
</comment>
<proteinExistence type="predicted"/>
<protein>
    <submittedName>
        <fullName evidence="2">Uncharacterized protein</fullName>
    </submittedName>
</protein>
<accession>A0A124SHR3</accession>